<dbReference type="PANTHER" id="PTHR37299:SF1">
    <property type="entry name" value="STAGE 0 SPORULATION PROTEIN A HOMOLOG"/>
    <property type="match status" value="1"/>
</dbReference>
<evidence type="ECO:0000256" key="1">
    <source>
        <dbReference type="PROSITE-ProRule" id="PRU00169"/>
    </source>
</evidence>
<accession>A0ABP8MJE4</accession>
<dbReference type="Gene3D" id="3.40.50.2300">
    <property type="match status" value="1"/>
</dbReference>
<dbReference type="PROSITE" id="PS50930">
    <property type="entry name" value="HTH_LYTTR"/>
    <property type="match status" value="1"/>
</dbReference>
<dbReference type="Pfam" id="PF04397">
    <property type="entry name" value="LytTR"/>
    <property type="match status" value="1"/>
</dbReference>
<dbReference type="PANTHER" id="PTHR37299">
    <property type="entry name" value="TRANSCRIPTIONAL REGULATOR-RELATED"/>
    <property type="match status" value="1"/>
</dbReference>
<keyword evidence="1" id="KW-0597">Phosphoprotein</keyword>
<organism evidence="4 5">
    <name type="scientific">Rurimicrobium arvi</name>
    <dbReference type="NCBI Taxonomy" id="2049916"/>
    <lineage>
        <taxon>Bacteria</taxon>
        <taxon>Pseudomonadati</taxon>
        <taxon>Bacteroidota</taxon>
        <taxon>Chitinophagia</taxon>
        <taxon>Chitinophagales</taxon>
        <taxon>Chitinophagaceae</taxon>
        <taxon>Rurimicrobium</taxon>
    </lineage>
</organism>
<proteinExistence type="predicted"/>
<dbReference type="InterPro" id="IPR046947">
    <property type="entry name" value="LytR-like"/>
</dbReference>
<protein>
    <submittedName>
        <fullName evidence="4">LytTR family DNA-binding domain-containing protein</fullName>
    </submittedName>
</protein>
<dbReference type="RefSeq" id="WP_344823081.1">
    <property type="nucleotide sequence ID" value="NZ_BAABEZ010000004.1"/>
</dbReference>
<evidence type="ECO:0000259" key="2">
    <source>
        <dbReference type="PROSITE" id="PS50110"/>
    </source>
</evidence>
<dbReference type="SUPFAM" id="SSF52172">
    <property type="entry name" value="CheY-like"/>
    <property type="match status" value="1"/>
</dbReference>
<dbReference type="Proteomes" id="UP001501410">
    <property type="component" value="Unassembled WGS sequence"/>
</dbReference>
<feature type="modified residue" description="4-aspartylphosphate" evidence="1">
    <location>
        <position position="57"/>
    </location>
</feature>
<dbReference type="Pfam" id="PF00072">
    <property type="entry name" value="Response_reg"/>
    <property type="match status" value="1"/>
</dbReference>
<dbReference type="InterPro" id="IPR007492">
    <property type="entry name" value="LytTR_DNA-bd_dom"/>
</dbReference>
<reference evidence="5" key="1">
    <citation type="journal article" date="2019" name="Int. J. Syst. Evol. Microbiol.">
        <title>The Global Catalogue of Microorganisms (GCM) 10K type strain sequencing project: providing services to taxonomists for standard genome sequencing and annotation.</title>
        <authorList>
            <consortium name="The Broad Institute Genomics Platform"/>
            <consortium name="The Broad Institute Genome Sequencing Center for Infectious Disease"/>
            <person name="Wu L."/>
            <person name="Ma J."/>
        </authorList>
    </citation>
    <scope>NUCLEOTIDE SEQUENCE [LARGE SCALE GENOMIC DNA]</scope>
    <source>
        <strain evidence="5">JCM 31921</strain>
    </source>
</reference>
<dbReference type="SMART" id="SM00850">
    <property type="entry name" value="LytTR"/>
    <property type="match status" value="1"/>
</dbReference>
<dbReference type="InterPro" id="IPR001789">
    <property type="entry name" value="Sig_transdc_resp-reg_receiver"/>
</dbReference>
<sequence>MSQPLKCVIADDEPGAHNILRRYIEELPETELIGSCFNALEVHQLLKSHHADILLLDINMPEIDGFALLDMLPEPPAVIITTAYSDYAMKSYEYDAVDYLHKPIRFERFIKAIDKASRRLDRGGVQENISELDIKVDGKMVRIPTSEIIYLQSMGNYVKLVGHKKNYITAGTTREIEQKLPMPQFIRIHKSYIVNTSQIKEVKSDQVITPKEILPLGKTFKKYLETFYGKTQG</sequence>
<dbReference type="PROSITE" id="PS50110">
    <property type="entry name" value="RESPONSE_REGULATORY"/>
    <property type="match status" value="1"/>
</dbReference>
<evidence type="ECO:0000259" key="3">
    <source>
        <dbReference type="PROSITE" id="PS50930"/>
    </source>
</evidence>
<dbReference type="EMBL" id="BAABEZ010000004">
    <property type="protein sequence ID" value="GAA4451313.1"/>
    <property type="molecule type" value="Genomic_DNA"/>
</dbReference>
<dbReference type="Gene3D" id="2.40.50.1020">
    <property type="entry name" value="LytTr DNA-binding domain"/>
    <property type="match status" value="1"/>
</dbReference>
<name>A0ABP8MJE4_9BACT</name>
<feature type="domain" description="Response regulatory" evidence="2">
    <location>
        <begin position="6"/>
        <end position="117"/>
    </location>
</feature>
<comment type="caution">
    <text evidence="4">The sequence shown here is derived from an EMBL/GenBank/DDBJ whole genome shotgun (WGS) entry which is preliminary data.</text>
</comment>
<keyword evidence="5" id="KW-1185">Reference proteome</keyword>
<dbReference type="GO" id="GO:0003677">
    <property type="term" value="F:DNA binding"/>
    <property type="evidence" value="ECO:0007669"/>
    <property type="project" value="UniProtKB-KW"/>
</dbReference>
<dbReference type="SMART" id="SM00448">
    <property type="entry name" value="REC"/>
    <property type="match status" value="1"/>
</dbReference>
<feature type="domain" description="HTH LytTR-type" evidence="3">
    <location>
        <begin position="132"/>
        <end position="205"/>
    </location>
</feature>
<evidence type="ECO:0000313" key="5">
    <source>
        <dbReference type="Proteomes" id="UP001501410"/>
    </source>
</evidence>
<dbReference type="InterPro" id="IPR011006">
    <property type="entry name" value="CheY-like_superfamily"/>
</dbReference>
<keyword evidence="4" id="KW-0238">DNA-binding</keyword>
<evidence type="ECO:0000313" key="4">
    <source>
        <dbReference type="EMBL" id="GAA4451313.1"/>
    </source>
</evidence>
<gene>
    <name evidence="4" type="ORF">GCM10023092_08770</name>
</gene>